<dbReference type="Pfam" id="PF14885">
    <property type="entry name" value="GHL15"/>
    <property type="match status" value="1"/>
</dbReference>
<dbReference type="SUPFAM" id="SSF51445">
    <property type="entry name" value="(Trans)glycosidases"/>
    <property type="match status" value="1"/>
</dbReference>
<dbReference type="InterPro" id="IPR013785">
    <property type="entry name" value="Aldolase_TIM"/>
</dbReference>
<dbReference type="InterPro" id="IPR029455">
    <property type="entry name" value="GHL15"/>
</dbReference>
<sequence length="418" mass="48136">MVPRLNDQEIVLNTRDSIGALVFTAVLIGCWPAILSAQKDDARPTLTVSDGSSFIPKDYYPEFRWDTTPMYYMFGDTRRTLTPEEVKFIAERTDFICIEKSHASRELGFAERGAKHEAGAFKKIKPEMKVLFYFNSAYAWPFTSYNQMFKPDTIDDHPAYKKFLIVDPKTGELAHRRNVFYFDVLNPELRDWWVNTVAQGVRESGCDGVFIDQMHGFAWLRKDRSQEVQKAMGDMMGALKKKMGPDKILLANNAHQRIAKDVFPVMDASMFEHYNAQLLSKEALLRDWNDMLQIAKAGKMSIFRIGVEVERVRSPQGEQTTRKRSRTDPLAALAKERIEYHLACYLIGAQPYSYFQYGWGWTLASGSLHDYPELRRPLGAPKGAFQRTTAEGWEFTREFEHASVWVDTEKGEGKISWR</sequence>
<reference evidence="1 2" key="1">
    <citation type="submission" date="2019-02" db="EMBL/GenBank/DDBJ databases">
        <title>Deep-cultivation of Planctomycetes and their phenomic and genomic characterization uncovers novel biology.</title>
        <authorList>
            <person name="Wiegand S."/>
            <person name="Jogler M."/>
            <person name="Boedeker C."/>
            <person name="Pinto D."/>
            <person name="Vollmers J."/>
            <person name="Rivas-Marin E."/>
            <person name="Kohn T."/>
            <person name="Peeters S.H."/>
            <person name="Heuer A."/>
            <person name="Rast P."/>
            <person name="Oberbeckmann S."/>
            <person name="Bunk B."/>
            <person name="Jeske O."/>
            <person name="Meyerdierks A."/>
            <person name="Storesund J.E."/>
            <person name="Kallscheuer N."/>
            <person name="Luecker S."/>
            <person name="Lage O.M."/>
            <person name="Pohl T."/>
            <person name="Merkel B.J."/>
            <person name="Hornburger P."/>
            <person name="Mueller R.-W."/>
            <person name="Bruemmer F."/>
            <person name="Labrenz M."/>
            <person name="Spormann A.M."/>
            <person name="Op den Camp H."/>
            <person name="Overmann J."/>
            <person name="Amann R."/>
            <person name="Jetten M.S.M."/>
            <person name="Mascher T."/>
            <person name="Medema M.H."/>
            <person name="Devos D.P."/>
            <person name="Kaster A.-K."/>
            <person name="Ovreas L."/>
            <person name="Rohde M."/>
            <person name="Galperin M.Y."/>
            <person name="Jogler C."/>
        </authorList>
    </citation>
    <scope>NUCLEOTIDE SEQUENCE [LARGE SCALE GENOMIC DNA]</scope>
    <source>
        <strain evidence="1 2">FF011L</strain>
    </source>
</reference>
<dbReference type="Proteomes" id="UP000320672">
    <property type="component" value="Chromosome"/>
</dbReference>
<evidence type="ECO:0000313" key="1">
    <source>
        <dbReference type="EMBL" id="QDS94270.1"/>
    </source>
</evidence>
<organism evidence="1 2">
    <name type="scientific">Roseimaritima multifibrata</name>
    <dbReference type="NCBI Taxonomy" id="1930274"/>
    <lineage>
        <taxon>Bacteria</taxon>
        <taxon>Pseudomonadati</taxon>
        <taxon>Planctomycetota</taxon>
        <taxon>Planctomycetia</taxon>
        <taxon>Pirellulales</taxon>
        <taxon>Pirellulaceae</taxon>
        <taxon>Roseimaritima</taxon>
    </lineage>
</organism>
<name>A0A517MHA7_9BACT</name>
<dbReference type="Gene3D" id="3.20.20.70">
    <property type="entry name" value="Aldolase class I"/>
    <property type="match status" value="1"/>
</dbReference>
<dbReference type="AlphaFoldDB" id="A0A517MHA7"/>
<accession>A0A517MHA7</accession>
<dbReference type="PROSITE" id="PS51257">
    <property type="entry name" value="PROKAR_LIPOPROTEIN"/>
    <property type="match status" value="1"/>
</dbReference>
<keyword evidence="2" id="KW-1185">Reference proteome</keyword>
<proteinExistence type="predicted"/>
<evidence type="ECO:0008006" key="3">
    <source>
        <dbReference type="Google" id="ProtNLM"/>
    </source>
</evidence>
<dbReference type="KEGG" id="rml:FF011L_30490"/>
<protein>
    <recommendedName>
        <fullName evidence="3">Glycoside-hydrolase family GH114 TIM-barrel domain-containing protein</fullName>
    </recommendedName>
</protein>
<dbReference type="EMBL" id="CP036262">
    <property type="protein sequence ID" value="QDS94270.1"/>
    <property type="molecule type" value="Genomic_DNA"/>
</dbReference>
<dbReference type="InterPro" id="IPR017853">
    <property type="entry name" value="GH"/>
</dbReference>
<gene>
    <name evidence="1" type="ORF">FF011L_30490</name>
</gene>
<evidence type="ECO:0000313" key="2">
    <source>
        <dbReference type="Proteomes" id="UP000320672"/>
    </source>
</evidence>